<dbReference type="STRING" id="454136.NIES2119_08095"/>
<name>A0A1U7IP03_9CYAN</name>
<organism evidence="1 2">
    <name type="scientific">[Phormidium ambiguum] IAM M-71</name>
    <dbReference type="NCBI Taxonomy" id="454136"/>
    <lineage>
        <taxon>Bacteria</taxon>
        <taxon>Bacillati</taxon>
        <taxon>Cyanobacteriota</taxon>
        <taxon>Cyanophyceae</taxon>
        <taxon>Oscillatoriophycideae</taxon>
        <taxon>Aerosakkonematales</taxon>
        <taxon>Aerosakkonemataceae</taxon>
        <taxon>Floridanema</taxon>
    </lineage>
</organism>
<dbReference type="RefSeq" id="WP_073592943.1">
    <property type="nucleotide sequence ID" value="NZ_MRCE01000006.1"/>
</dbReference>
<protein>
    <recommendedName>
        <fullName evidence="3">DUF2778 domain-containing protein</fullName>
    </recommendedName>
</protein>
<dbReference type="EMBL" id="MRCE01000006">
    <property type="protein sequence ID" value="OKH39081.1"/>
    <property type="molecule type" value="Genomic_DNA"/>
</dbReference>
<dbReference type="AlphaFoldDB" id="A0A1U7IP03"/>
<sequence length="151" mass="17204">MLQLKFFMDLKSSSNLILGQLSLYYPNGERIDFTATSGCRGWQSHENIWKRGRGPIPPDFNYSVPTVGYHSETAGIDGEFFHIWPDPVKSDSGVTRGEFGIHRDANFDTSPGSAGCIVLTKDFGWQRFCERMHALKSDFNLDRIPLHIDYR</sequence>
<dbReference type="OrthoDB" id="512379at2"/>
<dbReference type="Proteomes" id="UP000185860">
    <property type="component" value="Unassembled WGS sequence"/>
</dbReference>
<accession>A0A1U7IP03</accession>
<evidence type="ECO:0008006" key="3">
    <source>
        <dbReference type="Google" id="ProtNLM"/>
    </source>
</evidence>
<proteinExistence type="predicted"/>
<evidence type="ECO:0000313" key="2">
    <source>
        <dbReference type="Proteomes" id="UP000185860"/>
    </source>
</evidence>
<evidence type="ECO:0000313" key="1">
    <source>
        <dbReference type="EMBL" id="OKH39081.1"/>
    </source>
</evidence>
<reference evidence="1 2" key="1">
    <citation type="submission" date="2016-11" db="EMBL/GenBank/DDBJ databases">
        <title>Draft Genome Sequences of Nine Cyanobacterial Strains from Diverse Habitats.</title>
        <authorList>
            <person name="Zhu T."/>
            <person name="Hou S."/>
            <person name="Lu X."/>
            <person name="Hess W.R."/>
        </authorList>
    </citation>
    <scope>NUCLEOTIDE SEQUENCE [LARGE SCALE GENOMIC DNA]</scope>
    <source>
        <strain evidence="1 2">IAM M-71</strain>
    </source>
</reference>
<comment type="caution">
    <text evidence="1">The sequence shown here is derived from an EMBL/GenBank/DDBJ whole genome shotgun (WGS) entry which is preliminary data.</text>
</comment>
<gene>
    <name evidence="1" type="ORF">NIES2119_08095</name>
</gene>